<evidence type="ECO:0000313" key="1">
    <source>
        <dbReference type="EMBL" id="AMO56236.1"/>
    </source>
</evidence>
<dbReference type="PATRIC" id="fig|570277.3.peg.2283"/>
<reference evidence="1 2" key="1">
    <citation type="journal article" date="2016" name="Front. Microbiol.">
        <title>Genomic Insight into the Host-Endosymbiont Relationship of Endozoicomonas montiporae CL-33(T) with its Coral Host.</title>
        <authorList>
            <person name="Ding J.-Y."/>
            <person name="Shiu J.-H."/>
            <person name="Chen W.-M."/>
            <person name="Chiang Y.-R."/>
            <person name="Tang S.-L."/>
        </authorList>
    </citation>
    <scope>NUCLEOTIDE SEQUENCE [LARGE SCALE GENOMIC DNA]</scope>
    <source>
        <strain evidence="1 2">CL-33</strain>
    </source>
</reference>
<name>A0A142BBW0_9GAMM</name>
<sequence>MLLVYEISGLESAENLKVSLDRYWPVINPEDNGIQESNLTVHLAHASMQYGLLCYPEASHGYNKNGNKRIDLLVNGDIEGQEVTFLVEAKKMYSSEQASKMFCDFQKMKIFAPVSDSIKKPEYAVLLAVTVSSSNAEWWSNPYECSSNGWNQLMGALNQCEVHGTIMLDTQYRQHIVYAIAKL</sequence>
<dbReference type="AlphaFoldDB" id="A0A142BBW0"/>
<proteinExistence type="predicted"/>
<dbReference type="EMBL" id="CP013251">
    <property type="protein sequence ID" value="AMO56236.1"/>
    <property type="molecule type" value="Genomic_DNA"/>
</dbReference>
<organism evidence="1 2">
    <name type="scientific">Endozoicomonas montiporae CL-33</name>
    <dbReference type="NCBI Taxonomy" id="570277"/>
    <lineage>
        <taxon>Bacteria</taxon>
        <taxon>Pseudomonadati</taxon>
        <taxon>Pseudomonadota</taxon>
        <taxon>Gammaproteobacteria</taxon>
        <taxon>Oceanospirillales</taxon>
        <taxon>Endozoicomonadaceae</taxon>
        <taxon>Endozoicomonas</taxon>
    </lineage>
</organism>
<gene>
    <name evidence="1" type="ORF">EZMO1_2121</name>
</gene>
<protein>
    <submittedName>
        <fullName evidence="1">Uncharacterized protein</fullName>
    </submittedName>
</protein>
<dbReference type="Proteomes" id="UP000071065">
    <property type="component" value="Chromosome"/>
</dbReference>
<dbReference type="STRING" id="570277.EZMO1_2121"/>
<evidence type="ECO:0000313" key="2">
    <source>
        <dbReference type="Proteomes" id="UP000071065"/>
    </source>
</evidence>
<accession>A0A142BBW0</accession>
<dbReference type="OrthoDB" id="7068920at2"/>
<dbReference type="KEGG" id="emp:EZMO1_2121"/>
<dbReference type="RefSeq" id="WP_034873194.1">
    <property type="nucleotide sequence ID" value="NZ_CP013251.1"/>
</dbReference>